<proteinExistence type="predicted"/>
<organism evidence="1 2">
    <name type="scientific">Fluviispira sanaruensis</name>
    <dbReference type="NCBI Taxonomy" id="2493639"/>
    <lineage>
        <taxon>Bacteria</taxon>
        <taxon>Pseudomonadati</taxon>
        <taxon>Bdellovibrionota</taxon>
        <taxon>Oligoflexia</taxon>
        <taxon>Silvanigrellales</taxon>
        <taxon>Silvanigrellaceae</taxon>
        <taxon>Fluviispira</taxon>
    </lineage>
</organism>
<dbReference type="AlphaFoldDB" id="A0A4P2W0Q4"/>
<dbReference type="InterPro" id="IPR000836">
    <property type="entry name" value="PRTase_dom"/>
</dbReference>
<keyword evidence="2" id="KW-1185">Reference proteome</keyword>
<evidence type="ECO:0000313" key="2">
    <source>
        <dbReference type="Proteomes" id="UP000291236"/>
    </source>
</evidence>
<gene>
    <name evidence="1" type="ORF">JCM31447_32260</name>
</gene>
<dbReference type="CDD" id="cd01427">
    <property type="entry name" value="HAD_like"/>
    <property type="match status" value="1"/>
</dbReference>
<accession>A0A4P2W0Q4</accession>
<protein>
    <recommendedName>
        <fullName evidence="3">Phosphoribosyltransferase domain-containing protein</fullName>
    </recommendedName>
</protein>
<dbReference type="Proteomes" id="UP000291236">
    <property type="component" value="Plasmid 68K"/>
</dbReference>
<dbReference type="GeneID" id="39493238"/>
<reference evidence="1 2" key="1">
    <citation type="submission" date="2018-12" db="EMBL/GenBank/DDBJ databases">
        <title>Rubrispira sanarue gen. nov., sp., nov., a member of the order Silvanigrellales, isolated from a brackish lake in Hamamatsu Japan.</title>
        <authorList>
            <person name="Maejima Y."/>
            <person name="Iino T."/>
            <person name="Muraguchi Y."/>
            <person name="Fukuda K."/>
            <person name="Nojiri H."/>
            <person name="Ohkuma M."/>
            <person name="Moriuchi R."/>
            <person name="Dohra H."/>
            <person name="Kimbara K."/>
            <person name="Shintani M."/>
        </authorList>
    </citation>
    <scope>NUCLEOTIDE SEQUENCE [LARGE SCALE GENOMIC DNA]</scope>
    <source>
        <strain evidence="1 2">RF1110005</strain>
        <plasmid evidence="1 2">68K</plasmid>
    </source>
</reference>
<evidence type="ECO:0000313" key="1">
    <source>
        <dbReference type="EMBL" id="BBH54752.1"/>
    </source>
</evidence>
<evidence type="ECO:0008006" key="3">
    <source>
        <dbReference type="Google" id="ProtNLM"/>
    </source>
</evidence>
<dbReference type="Gene3D" id="3.40.50.1000">
    <property type="entry name" value="HAD superfamily/HAD-like"/>
    <property type="match status" value="1"/>
</dbReference>
<dbReference type="InterPro" id="IPR023214">
    <property type="entry name" value="HAD_sf"/>
</dbReference>
<keyword evidence="1" id="KW-0614">Plasmid</keyword>
<dbReference type="InterPro" id="IPR036412">
    <property type="entry name" value="HAD-like_sf"/>
</dbReference>
<dbReference type="SUPFAM" id="SSF53271">
    <property type="entry name" value="PRTase-like"/>
    <property type="match status" value="1"/>
</dbReference>
<dbReference type="InterPro" id="IPR029057">
    <property type="entry name" value="PRTase-like"/>
</dbReference>
<dbReference type="Gene3D" id="3.40.50.2020">
    <property type="match status" value="1"/>
</dbReference>
<dbReference type="OrthoDB" id="7056816at2"/>
<dbReference type="KEGG" id="sbf:JCM31447_32260"/>
<dbReference type="EMBL" id="AP019370">
    <property type="protein sequence ID" value="BBH54752.1"/>
    <property type="molecule type" value="Genomic_DNA"/>
</dbReference>
<dbReference type="RefSeq" id="WP_130613362.1">
    <property type="nucleotide sequence ID" value="NZ_AP019370.1"/>
</dbReference>
<dbReference type="CDD" id="cd06223">
    <property type="entry name" value="PRTases_typeI"/>
    <property type="match status" value="1"/>
</dbReference>
<dbReference type="SUPFAM" id="SSF56784">
    <property type="entry name" value="HAD-like"/>
    <property type="match status" value="1"/>
</dbReference>
<geneLocation type="plasmid" evidence="1 2">
    <name>68K</name>
</geneLocation>
<sequence length="395" mass="44847">MSKTYVSPVIVTSLNSLKINNEFSDNILESLNRLSDKGHSVIVVSNNYFDKKVKENLSTKGIICMREVGRQDGKIIQKIAEKNEINTYDVVVLSSKEEDLSMGKRGGAVVLSASWASTNREPNEHNHLSNSYGIPIEKIEDLEHIIEIMRVYPGDWWFYAKKDNYKLYSLADFSTHLKSYDQEKFAKKLTSIVKNGTSFDNLHLNSILALLTRSFLINKEQYPEKQLFGVYPSSKSKNDDTEVLSNFTHRFRTVVSTVRLAKRGEPLFIRHKESIKRSNAKNINRNDPTDQIQSIHINPFYKGKIKGRHIIIIDDCTTYGISIAVAAAFLKKAGASAISGITIGKFGDRLKCYNIDIKSDPFTPVQSFSVDESEFEEIFNSKSHNLECIMNMLTH</sequence>
<name>A0A4P2W0Q4_FLUSA</name>